<gene>
    <name evidence="1" type="ORF">NCTC12278_00726</name>
</gene>
<accession>A0A2X3Y021</accession>
<dbReference type="EMBL" id="LS483343">
    <property type="protein sequence ID" value="SQF40082.1"/>
    <property type="molecule type" value="Genomic_DNA"/>
</dbReference>
<evidence type="ECO:0000313" key="1">
    <source>
        <dbReference type="EMBL" id="SQF40082.1"/>
    </source>
</evidence>
<sequence>MEMFIRDLQPSQLYLSGKKIVACRKWIQHIGVEDKFSPLPIEQIAIGFF</sequence>
<proteinExistence type="predicted"/>
<dbReference type="KEGG" id="sfer:NCTC12278_00726"/>
<dbReference type="STRING" id="1123303.GCA_000372425_00258"/>
<dbReference type="AlphaFoldDB" id="A0A2X3Y021"/>
<organism evidence="1 2">
    <name type="scientific">Streptococcus ferus</name>
    <dbReference type="NCBI Taxonomy" id="1345"/>
    <lineage>
        <taxon>Bacteria</taxon>
        <taxon>Bacillati</taxon>
        <taxon>Bacillota</taxon>
        <taxon>Bacilli</taxon>
        <taxon>Lactobacillales</taxon>
        <taxon>Streptococcaceae</taxon>
        <taxon>Streptococcus</taxon>
    </lineage>
</organism>
<reference evidence="1 2" key="1">
    <citation type="submission" date="2018-06" db="EMBL/GenBank/DDBJ databases">
        <authorList>
            <consortium name="Pathogen Informatics"/>
            <person name="Doyle S."/>
        </authorList>
    </citation>
    <scope>NUCLEOTIDE SEQUENCE [LARGE SCALE GENOMIC DNA]</scope>
    <source>
        <strain evidence="1 2">NCTC12278</strain>
    </source>
</reference>
<name>A0A2X3Y021_9STRE</name>
<dbReference type="Proteomes" id="UP000249495">
    <property type="component" value="Chromosome 1"/>
</dbReference>
<keyword evidence="2" id="KW-1185">Reference proteome</keyword>
<evidence type="ECO:0000313" key="2">
    <source>
        <dbReference type="Proteomes" id="UP000249495"/>
    </source>
</evidence>
<protein>
    <submittedName>
        <fullName evidence="1">Uncharacterized protein</fullName>
    </submittedName>
</protein>